<reference evidence="1 2" key="1">
    <citation type="journal article" date="2009" name="J. Bacteriol.">
        <title>Complete genome sequence of the probiotic Lactobacillus rhamnosus ATCC 53103.</title>
        <authorList>
            <person name="Morita H."/>
            <person name="Toh H."/>
            <person name="Oshima K."/>
            <person name="Murakami M."/>
            <person name="Taylor T.D."/>
            <person name="Igimi S."/>
            <person name="Hattori M."/>
        </authorList>
    </citation>
    <scope>NUCLEOTIDE SEQUENCE [LARGE SCALE GENOMIC DNA]</scope>
    <source>
        <strain evidence="2">ATCC 53103 / LMG 18243 / GG [Tokyo]</strain>
    </source>
</reference>
<evidence type="ECO:0000313" key="2">
    <source>
        <dbReference type="Proteomes" id="UP000002067"/>
    </source>
</evidence>
<dbReference type="InterPro" id="IPR012989">
    <property type="entry name" value="SEP_domain"/>
</dbReference>
<dbReference type="KEGG" id="lrh:LGG_00495"/>
<dbReference type="AlphaFoldDB" id="A0A7S7JHQ7"/>
<proteinExistence type="predicted"/>
<dbReference type="PROSITE" id="PS51399">
    <property type="entry name" value="SEP"/>
    <property type="match status" value="1"/>
</dbReference>
<name>A0A7S7JHQ7_LACRG</name>
<accession>A0A7S7JHQ7</accession>
<protein>
    <submittedName>
        <fullName evidence="1">Uncharacterized protein</fullName>
    </submittedName>
</protein>
<organism evidence="1 2">
    <name type="scientific">Lacticaseibacillus rhamnosus (strain ATCC 53103 / LMG 18243 / GG)</name>
    <name type="common">Lactobacillus rhamnosus</name>
    <dbReference type="NCBI Taxonomy" id="568703"/>
    <lineage>
        <taxon>Bacteria</taxon>
        <taxon>Bacillati</taxon>
        <taxon>Bacillota</taxon>
        <taxon>Bacilli</taxon>
        <taxon>Lactobacillales</taxon>
        <taxon>Lactobacillaceae</taxon>
        <taxon>Lacticaseibacillus</taxon>
    </lineage>
</organism>
<sequence length="142" mass="16166">MLVLLIMQSNKVMFNHEIKAWTKEELSTTLTFILSDKEVIKANQRKPVLQALAAFIRSTANKGLWSAKQVKNFAEAVDEKIKGLAPESSTPEVKAKKDNKLTVGRVVPMKKFKKGKYKKESFVEASFKPSCCIRLWRDGFFI</sequence>
<gene>
    <name evidence="1" type="ordered locus">LRHM_0480</name>
</gene>
<dbReference type="KEGG" id="lrg:LRHM_0480"/>
<evidence type="ECO:0000313" key="1">
    <source>
        <dbReference type="EMBL" id="BAI41007.1"/>
    </source>
</evidence>
<dbReference type="Proteomes" id="UP000002067">
    <property type="component" value="Chromosome"/>
</dbReference>
<dbReference type="EMBL" id="AP011548">
    <property type="protein sequence ID" value="BAI41007.1"/>
    <property type="molecule type" value="Genomic_DNA"/>
</dbReference>